<dbReference type="GO" id="GO:0005654">
    <property type="term" value="C:nucleoplasm"/>
    <property type="evidence" value="ECO:0007669"/>
    <property type="project" value="TreeGrafter"/>
</dbReference>
<dbReference type="Bgee" id="ENSLACG00000010782">
    <property type="expression patterns" value="Expressed in pectoral fin and 6 other cell types or tissues"/>
</dbReference>
<evidence type="ECO:0000256" key="1">
    <source>
        <dbReference type="ARBA" id="ARBA00009823"/>
    </source>
</evidence>
<dbReference type="InterPro" id="IPR019024">
    <property type="entry name" value="RNase_H2_suB_wHTH"/>
</dbReference>
<sequence length="248" mass="28155">GRLLFITPMDPLFLVLPYFLRAVKQGKYQPAEQVVVDEEFPLCNRLLKCTRTLKSLHHITEERASEIGGQRFYKYSKDKTLEWLKKKVDQTVVVLKKSNICVGGGVQSSTFVRSKQSLNVKEEDYIRYAHGLISEYIPVDLSEDFYKYLQLPEPSSLLSGPPSKKRKLSDLPVEAEEDYTKYNSADLKDKKPTGKLTAAQKSLAKVDKSGMKSISSFFSSKNKTGKKNYLHSTHLEDCCLKSISICNN</sequence>
<dbReference type="STRING" id="7897.ENSLACP00000012250"/>
<comment type="similarity">
    <text evidence="1">Belongs to the RNase H2 subunit B family.</text>
</comment>
<dbReference type="FunCoup" id="H3ARH9">
    <property type="interactions" value="1175"/>
</dbReference>
<dbReference type="CDD" id="cd09270">
    <property type="entry name" value="RNase_H2-B"/>
    <property type="match status" value="1"/>
</dbReference>
<gene>
    <name evidence="4" type="primary">RNASEH2B</name>
</gene>
<dbReference type="HOGENOM" id="CLU_059802_0_0_1"/>
<dbReference type="InParanoid" id="H3ARH9"/>
<evidence type="ECO:0000313" key="4">
    <source>
        <dbReference type="Ensembl" id="ENSLACP00000012250.1"/>
    </source>
</evidence>
<dbReference type="EMBL" id="AFYH01170925">
    <property type="status" value="NOT_ANNOTATED_CDS"/>
    <property type="molecule type" value="Genomic_DNA"/>
</dbReference>
<evidence type="ECO:0000313" key="5">
    <source>
        <dbReference type="Proteomes" id="UP000008672"/>
    </source>
</evidence>
<dbReference type="EMBL" id="AFYH01170928">
    <property type="status" value="NOT_ANNOTATED_CDS"/>
    <property type="molecule type" value="Genomic_DNA"/>
</dbReference>
<dbReference type="EMBL" id="AFYH01170927">
    <property type="status" value="NOT_ANNOTATED_CDS"/>
    <property type="molecule type" value="Genomic_DNA"/>
</dbReference>
<reference evidence="4" key="2">
    <citation type="submission" date="2025-08" db="UniProtKB">
        <authorList>
            <consortium name="Ensembl"/>
        </authorList>
    </citation>
    <scope>IDENTIFICATION</scope>
</reference>
<dbReference type="EMBL" id="AFYH01170926">
    <property type="status" value="NOT_ANNOTATED_CDS"/>
    <property type="molecule type" value="Genomic_DNA"/>
</dbReference>
<dbReference type="PANTHER" id="PTHR13383">
    <property type="entry name" value="RIBONUCLEASE H2 SUBUNIT B"/>
    <property type="match status" value="1"/>
</dbReference>
<dbReference type="InterPro" id="IPR040456">
    <property type="entry name" value="RNase_H2_suB"/>
</dbReference>
<proteinExistence type="inferred from homology"/>
<reference evidence="4" key="3">
    <citation type="submission" date="2025-09" db="UniProtKB">
        <authorList>
            <consortium name="Ensembl"/>
        </authorList>
    </citation>
    <scope>IDENTIFICATION</scope>
</reference>
<dbReference type="OMA" id="WFINESA"/>
<comment type="subunit">
    <text evidence="2">The RNase H2 complex is a heterotrimer composed of the catalytic subunit RNASEH2A and the non-catalytic subunits RNASEH2B and RNASEH2C.</text>
</comment>
<protein>
    <submittedName>
        <fullName evidence="4">Ribonuclease H2 subunit B</fullName>
    </submittedName>
</protein>
<feature type="domain" description="Ribonuclease H2 subunit B wHTH" evidence="3">
    <location>
        <begin position="13"/>
        <end position="144"/>
    </location>
</feature>
<keyword evidence="5" id="KW-1185">Reference proteome</keyword>
<dbReference type="EMBL" id="AFYH01170924">
    <property type="status" value="NOT_ANNOTATED_CDS"/>
    <property type="molecule type" value="Genomic_DNA"/>
</dbReference>
<dbReference type="PANTHER" id="PTHR13383:SF11">
    <property type="entry name" value="RIBONUCLEASE H2 SUBUNIT B"/>
    <property type="match status" value="1"/>
</dbReference>
<dbReference type="GO" id="GO:0006401">
    <property type="term" value="P:RNA catabolic process"/>
    <property type="evidence" value="ECO:0007669"/>
    <property type="project" value="TreeGrafter"/>
</dbReference>
<reference evidence="5" key="1">
    <citation type="submission" date="2011-08" db="EMBL/GenBank/DDBJ databases">
        <title>The draft genome of Latimeria chalumnae.</title>
        <authorList>
            <person name="Di Palma F."/>
            <person name="Alfoldi J."/>
            <person name="Johnson J."/>
            <person name="Berlin A."/>
            <person name="Gnerre S."/>
            <person name="Jaffe D."/>
            <person name="MacCallum I."/>
            <person name="Young S."/>
            <person name="Walker B.J."/>
            <person name="Lander E."/>
            <person name="Lindblad-Toh K."/>
        </authorList>
    </citation>
    <scope>NUCLEOTIDE SEQUENCE [LARGE SCALE GENOMIC DNA]</scope>
    <source>
        <strain evidence="5">Wild caught</strain>
    </source>
</reference>
<dbReference type="Proteomes" id="UP000008672">
    <property type="component" value="Unassembled WGS sequence"/>
</dbReference>
<evidence type="ECO:0000256" key="2">
    <source>
        <dbReference type="ARBA" id="ARBA00011277"/>
    </source>
</evidence>
<accession>H3ARH9</accession>
<dbReference type="Pfam" id="PF09468">
    <property type="entry name" value="RNase_H2-Ydr279"/>
    <property type="match status" value="1"/>
</dbReference>
<name>H3ARH9_LATCH</name>
<evidence type="ECO:0000259" key="3">
    <source>
        <dbReference type="Pfam" id="PF09468"/>
    </source>
</evidence>
<dbReference type="AlphaFoldDB" id="H3ARH9"/>
<dbReference type="GeneTree" id="ENSGT00390000011439"/>
<dbReference type="Gene3D" id="1.10.20.120">
    <property type="match status" value="1"/>
</dbReference>
<dbReference type="Ensembl" id="ENSLACT00000012342.1">
    <property type="protein sequence ID" value="ENSLACP00000012250.1"/>
    <property type="gene ID" value="ENSLACG00000010782.1"/>
</dbReference>
<organism evidence="4 5">
    <name type="scientific">Latimeria chalumnae</name>
    <name type="common">Coelacanth</name>
    <dbReference type="NCBI Taxonomy" id="7897"/>
    <lineage>
        <taxon>Eukaryota</taxon>
        <taxon>Metazoa</taxon>
        <taxon>Chordata</taxon>
        <taxon>Craniata</taxon>
        <taxon>Vertebrata</taxon>
        <taxon>Euteleostomi</taxon>
        <taxon>Coelacanthiformes</taxon>
        <taxon>Coelacanthidae</taxon>
        <taxon>Latimeria</taxon>
    </lineage>
</organism>
<dbReference type="eggNOG" id="KOG4705">
    <property type="taxonomic scope" value="Eukaryota"/>
</dbReference>
<dbReference type="FunFam" id="1.10.20.120:FF:000001">
    <property type="entry name" value="Ribonuclease H2 subunit B"/>
    <property type="match status" value="1"/>
</dbReference>
<dbReference type="GO" id="GO:0032299">
    <property type="term" value="C:ribonuclease H2 complex"/>
    <property type="evidence" value="ECO:0007669"/>
    <property type="project" value="InterPro"/>
</dbReference>